<dbReference type="AlphaFoldDB" id="A0A0G4HVG2"/>
<evidence type="ECO:0000313" key="1">
    <source>
        <dbReference type="EMBL" id="CEM48404.1"/>
    </source>
</evidence>
<reference evidence="1" key="1">
    <citation type="submission" date="2014-11" db="EMBL/GenBank/DDBJ databases">
        <authorList>
            <person name="Otto D Thomas"/>
            <person name="Naeem Raeece"/>
        </authorList>
    </citation>
    <scope>NUCLEOTIDE SEQUENCE</scope>
</reference>
<dbReference type="EMBL" id="CDMZ01004021">
    <property type="protein sequence ID" value="CEM48404.1"/>
    <property type="molecule type" value="Genomic_DNA"/>
</dbReference>
<gene>
    <name evidence="1" type="ORF">Cvel_32199</name>
</gene>
<accession>A0A0G4HVG2</accession>
<name>A0A0G4HVG2_9ALVE</name>
<dbReference type="VEuPathDB" id="CryptoDB:Cvel_32199"/>
<proteinExistence type="predicted"/>
<organism evidence="1">
    <name type="scientific">Chromera velia CCMP2878</name>
    <dbReference type="NCBI Taxonomy" id="1169474"/>
    <lineage>
        <taxon>Eukaryota</taxon>
        <taxon>Sar</taxon>
        <taxon>Alveolata</taxon>
        <taxon>Colpodellida</taxon>
        <taxon>Chromeraceae</taxon>
        <taxon>Chromera</taxon>
    </lineage>
</organism>
<dbReference type="PhylomeDB" id="A0A0G4HVG2"/>
<protein>
    <submittedName>
        <fullName evidence="1">Uncharacterized protein</fullName>
    </submittedName>
</protein>
<sequence>MRMRLLAAKASGSEAVGCMCAWQVGAAVKENLVDFFVQVVWLSDFVSKVPAILFSVVGGKEAVSEALQGKETVFGRQQVVFETLRFALKEASCFLQNQNPGVLSL</sequence>